<dbReference type="RefSeq" id="WP_089720183.1">
    <property type="nucleotide sequence ID" value="NZ_FNBJ01000015.1"/>
</dbReference>
<dbReference type="Proteomes" id="UP000199519">
    <property type="component" value="Unassembled WGS sequence"/>
</dbReference>
<protein>
    <submittedName>
        <fullName evidence="2">Predicted house-cleaning noncanonical NTP pyrophosphatase, all-alpha NTP-PPase (MazG) superfamily</fullName>
    </submittedName>
</protein>
<dbReference type="CDD" id="cd11532">
    <property type="entry name" value="NTP-PPase_COG4997"/>
    <property type="match status" value="1"/>
</dbReference>
<evidence type="ECO:0000313" key="2">
    <source>
        <dbReference type="EMBL" id="SES98977.1"/>
    </source>
</evidence>
<evidence type="ECO:0000313" key="3">
    <source>
        <dbReference type="Proteomes" id="UP000198612"/>
    </source>
</evidence>
<accession>A0A1I0AWV1</accession>
<dbReference type="EMBL" id="FNBJ01000015">
    <property type="protein sequence ID" value="SDF56303.1"/>
    <property type="molecule type" value="Genomic_DNA"/>
</dbReference>
<evidence type="ECO:0000313" key="4">
    <source>
        <dbReference type="Proteomes" id="UP000199519"/>
    </source>
</evidence>
<proteinExistence type="predicted"/>
<evidence type="ECO:0000313" key="1">
    <source>
        <dbReference type="EMBL" id="SDF56303.1"/>
    </source>
</evidence>
<dbReference type="Proteomes" id="UP000198612">
    <property type="component" value="Unassembled WGS sequence"/>
</dbReference>
<keyword evidence="4" id="KW-1185">Reference proteome</keyword>
<organism evidence="2 3">
    <name type="scientific">Halanaerobium congolense</name>
    <dbReference type="NCBI Taxonomy" id="54121"/>
    <lineage>
        <taxon>Bacteria</taxon>
        <taxon>Bacillati</taxon>
        <taxon>Bacillota</taxon>
        <taxon>Clostridia</taxon>
        <taxon>Halanaerobiales</taxon>
        <taxon>Halanaerobiaceae</taxon>
        <taxon>Halanaerobium</taxon>
    </lineage>
</organism>
<reference evidence="3 4" key="1">
    <citation type="submission" date="2016-10" db="EMBL/GenBank/DDBJ databases">
        <authorList>
            <person name="Varghese N."/>
            <person name="Submissions S."/>
        </authorList>
    </citation>
    <scope>NUCLEOTIDE SEQUENCE [LARGE SCALE GENOMIC DNA]</scope>
    <source>
        <strain evidence="1 4">WG2</strain>
        <strain evidence="2 3">WG5</strain>
    </source>
</reference>
<dbReference type="AlphaFoldDB" id="A0A1I0AWV1"/>
<dbReference type="EMBL" id="FOHG01000015">
    <property type="protein sequence ID" value="SES98977.1"/>
    <property type="molecule type" value="Genomic_DNA"/>
</dbReference>
<gene>
    <name evidence="1" type="ORF">SAMN04488598_11535</name>
    <name evidence="2" type="ORF">SAMN04515652_11535</name>
</gene>
<sequence length="107" mass="12897">MAEEILYNKLIRDKIPEIIENAGKEYEIHRADEQEYIEKLLLKVEEELAEFKEEPSIAEMADLFEVLDSVINYYDFDKQKIKNYQKKKRKERGGFRKQLILDKVIEK</sequence>
<dbReference type="InterPro" id="IPR038735">
    <property type="entry name" value="MSMEG_1276-like_NTP-PPase_dom"/>
</dbReference>
<name>A0A1I0AWV1_9FIRM</name>